<keyword evidence="3" id="KW-1185">Reference proteome</keyword>
<gene>
    <name evidence="2" type="ORF">F7725_019090</name>
</gene>
<evidence type="ECO:0000313" key="2">
    <source>
        <dbReference type="EMBL" id="KAF3840373.1"/>
    </source>
</evidence>
<dbReference type="AlphaFoldDB" id="A0A7J5XUB8"/>
<dbReference type="Proteomes" id="UP000518266">
    <property type="component" value="Unassembled WGS sequence"/>
</dbReference>
<reference evidence="2 3" key="1">
    <citation type="submission" date="2020-03" db="EMBL/GenBank/DDBJ databases">
        <title>Dissostichus mawsoni Genome sequencing and assembly.</title>
        <authorList>
            <person name="Park H."/>
        </authorList>
    </citation>
    <scope>NUCLEOTIDE SEQUENCE [LARGE SCALE GENOMIC DNA]</scope>
    <source>
        <strain evidence="2">DM0001</strain>
        <tissue evidence="2">Muscle</tissue>
    </source>
</reference>
<organism evidence="2 3">
    <name type="scientific">Dissostichus mawsoni</name>
    <name type="common">Antarctic cod</name>
    <dbReference type="NCBI Taxonomy" id="36200"/>
    <lineage>
        <taxon>Eukaryota</taxon>
        <taxon>Metazoa</taxon>
        <taxon>Chordata</taxon>
        <taxon>Craniata</taxon>
        <taxon>Vertebrata</taxon>
        <taxon>Euteleostomi</taxon>
        <taxon>Actinopterygii</taxon>
        <taxon>Neopterygii</taxon>
        <taxon>Teleostei</taxon>
        <taxon>Neoteleostei</taxon>
        <taxon>Acanthomorphata</taxon>
        <taxon>Eupercaria</taxon>
        <taxon>Perciformes</taxon>
        <taxon>Notothenioidei</taxon>
        <taxon>Nototheniidae</taxon>
        <taxon>Dissostichus</taxon>
    </lineage>
</organism>
<proteinExistence type="predicted"/>
<evidence type="ECO:0000256" key="1">
    <source>
        <dbReference type="SAM" id="MobiDB-lite"/>
    </source>
</evidence>
<feature type="compositionally biased region" description="Low complexity" evidence="1">
    <location>
        <begin position="174"/>
        <end position="187"/>
    </location>
</feature>
<sequence>MAAGAETGAGTMAAGAGTGVGAMAAGARTGAGTGARAASLDLRLLLLGAFWRLRGPQKPDEYPRTAPGQDQEMGPEPWLLGPELGPEPWLLGPEQRPGSWLCGPVLEPEPLEHGLESWPCIFQKPSGGSADLPRPGNQLLSQGLQATSWRASFSAASLPRLDEASYQHAVTEASRLSGSGSSSRRLA</sequence>
<dbReference type="EMBL" id="JAAKFY010000021">
    <property type="protein sequence ID" value="KAF3840373.1"/>
    <property type="molecule type" value="Genomic_DNA"/>
</dbReference>
<accession>A0A7J5XUB8</accession>
<comment type="caution">
    <text evidence="2">The sequence shown here is derived from an EMBL/GenBank/DDBJ whole genome shotgun (WGS) entry which is preliminary data.</text>
</comment>
<evidence type="ECO:0000313" key="3">
    <source>
        <dbReference type="Proteomes" id="UP000518266"/>
    </source>
</evidence>
<name>A0A7J5XUB8_DISMA</name>
<feature type="region of interest" description="Disordered" evidence="1">
    <location>
        <begin position="168"/>
        <end position="187"/>
    </location>
</feature>
<protein>
    <submittedName>
        <fullName evidence="2">Uncharacterized protein</fullName>
    </submittedName>
</protein>